<comment type="caution">
    <text evidence="1">The sequence shown here is derived from an EMBL/GenBank/DDBJ whole genome shotgun (WGS) entry which is preliminary data.</text>
</comment>
<dbReference type="Proteomes" id="UP001221142">
    <property type="component" value="Unassembled WGS sequence"/>
</dbReference>
<proteinExistence type="predicted"/>
<gene>
    <name evidence="1" type="ORF">FB45DRAFT_809752</name>
</gene>
<accession>A0AAD7AYV8</accession>
<reference evidence="1" key="1">
    <citation type="submission" date="2023-03" db="EMBL/GenBank/DDBJ databases">
        <title>Massive genome expansion in bonnet fungi (Mycena s.s.) driven by repeated elements and novel gene families across ecological guilds.</title>
        <authorList>
            <consortium name="Lawrence Berkeley National Laboratory"/>
            <person name="Harder C.B."/>
            <person name="Miyauchi S."/>
            <person name="Viragh M."/>
            <person name="Kuo A."/>
            <person name="Thoen E."/>
            <person name="Andreopoulos B."/>
            <person name="Lu D."/>
            <person name="Skrede I."/>
            <person name="Drula E."/>
            <person name="Henrissat B."/>
            <person name="Morin E."/>
            <person name="Kohler A."/>
            <person name="Barry K."/>
            <person name="LaButti K."/>
            <person name="Morin E."/>
            <person name="Salamov A."/>
            <person name="Lipzen A."/>
            <person name="Mereny Z."/>
            <person name="Hegedus B."/>
            <person name="Baldrian P."/>
            <person name="Stursova M."/>
            <person name="Weitz H."/>
            <person name="Taylor A."/>
            <person name="Grigoriev I.V."/>
            <person name="Nagy L.G."/>
            <person name="Martin F."/>
            <person name="Kauserud H."/>
        </authorList>
    </citation>
    <scope>NUCLEOTIDE SEQUENCE</scope>
    <source>
        <strain evidence="1">9284</strain>
    </source>
</reference>
<name>A0AAD7AYV8_9AGAR</name>
<dbReference type="EMBL" id="JARKIF010000086">
    <property type="protein sequence ID" value="KAJ7604912.1"/>
    <property type="molecule type" value="Genomic_DNA"/>
</dbReference>
<sequence>MNFISHESAYALYPRTTFIDKKALIIETVGAGQEAGRKKYRDRGWQLFKFPSVSHRSEIGVRVLRWVGDCFTWKMPISNAHLTVDMSPLTSWLIDCDGVTTQMQWWNSCSIVVQHHKYLLADRDPYAIADLVWGAHPDRSCFNL</sequence>
<dbReference type="AlphaFoldDB" id="A0AAD7AYV8"/>
<evidence type="ECO:0000313" key="2">
    <source>
        <dbReference type="Proteomes" id="UP001221142"/>
    </source>
</evidence>
<keyword evidence="2" id="KW-1185">Reference proteome</keyword>
<protein>
    <submittedName>
        <fullName evidence="1">Uncharacterized protein</fullName>
    </submittedName>
</protein>
<organism evidence="1 2">
    <name type="scientific">Roridomyces roridus</name>
    <dbReference type="NCBI Taxonomy" id="1738132"/>
    <lineage>
        <taxon>Eukaryota</taxon>
        <taxon>Fungi</taxon>
        <taxon>Dikarya</taxon>
        <taxon>Basidiomycota</taxon>
        <taxon>Agaricomycotina</taxon>
        <taxon>Agaricomycetes</taxon>
        <taxon>Agaricomycetidae</taxon>
        <taxon>Agaricales</taxon>
        <taxon>Marasmiineae</taxon>
        <taxon>Mycenaceae</taxon>
        <taxon>Roridomyces</taxon>
    </lineage>
</organism>
<evidence type="ECO:0000313" key="1">
    <source>
        <dbReference type="EMBL" id="KAJ7604912.1"/>
    </source>
</evidence>